<accession>A0A9D3MHQ3</accession>
<evidence type="ECO:0000313" key="2">
    <source>
        <dbReference type="Proteomes" id="UP001044222"/>
    </source>
</evidence>
<proteinExistence type="predicted"/>
<protein>
    <submittedName>
        <fullName evidence="1">Uncharacterized protein</fullName>
    </submittedName>
</protein>
<reference evidence="1" key="1">
    <citation type="submission" date="2021-01" db="EMBL/GenBank/DDBJ databases">
        <title>A chromosome-scale assembly of European eel, Anguilla anguilla.</title>
        <authorList>
            <person name="Henkel C."/>
            <person name="Jong-Raadsen S.A."/>
            <person name="Dufour S."/>
            <person name="Weltzien F.-A."/>
            <person name="Palstra A.P."/>
            <person name="Pelster B."/>
            <person name="Spaink H.P."/>
            <person name="Van Den Thillart G.E."/>
            <person name="Jansen H."/>
            <person name="Zahm M."/>
            <person name="Klopp C."/>
            <person name="Cedric C."/>
            <person name="Louis A."/>
            <person name="Berthelot C."/>
            <person name="Parey E."/>
            <person name="Roest Crollius H."/>
            <person name="Montfort J."/>
            <person name="Robinson-Rechavi M."/>
            <person name="Bucao C."/>
            <person name="Bouchez O."/>
            <person name="Gislard M."/>
            <person name="Lluch J."/>
            <person name="Milhes M."/>
            <person name="Lampietro C."/>
            <person name="Lopez Roques C."/>
            <person name="Donnadieu C."/>
            <person name="Braasch I."/>
            <person name="Desvignes T."/>
            <person name="Postlethwait J."/>
            <person name="Bobe J."/>
            <person name="Guiguen Y."/>
            <person name="Dirks R."/>
        </authorList>
    </citation>
    <scope>NUCLEOTIDE SEQUENCE</scope>
    <source>
        <strain evidence="1">Tag_6206</strain>
        <tissue evidence="1">Liver</tissue>
    </source>
</reference>
<comment type="caution">
    <text evidence="1">The sequence shown here is derived from an EMBL/GenBank/DDBJ whole genome shotgun (WGS) entry which is preliminary data.</text>
</comment>
<gene>
    <name evidence="1" type="ORF">ANANG_G00129930</name>
</gene>
<keyword evidence="2" id="KW-1185">Reference proteome</keyword>
<name>A0A9D3MHQ3_ANGAN</name>
<organism evidence="1 2">
    <name type="scientific">Anguilla anguilla</name>
    <name type="common">European freshwater eel</name>
    <name type="synonym">Muraena anguilla</name>
    <dbReference type="NCBI Taxonomy" id="7936"/>
    <lineage>
        <taxon>Eukaryota</taxon>
        <taxon>Metazoa</taxon>
        <taxon>Chordata</taxon>
        <taxon>Craniata</taxon>
        <taxon>Vertebrata</taxon>
        <taxon>Euteleostomi</taxon>
        <taxon>Actinopterygii</taxon>
        <taxon>Neopterygii</taxon>
        <taxon>Teleostei</taxon>
        <taxon>Anguilliformes</taxon>
        <taxon>Anguillidae</taxon>
        <taxon>Anguilla</taxon>
    </lineage>
</organism>
<dbReference type="EMBL" id="JAFIRN010000006">
    <property type="protein sequence ID" value="KAG5847788.1"/>
    <property type="molecule type" value="Genomic_DNA"/>
</dbReference>
<evidence type="ECO:0000313" key="1">
    <source>
        <dbReference type="EMBL" id="KAG5847788.1"/>
    </source>
</evidence>
<dbReference type="AlphaFoldDB" id="A0A9D3MHQ3"/>
<sequence>MKDRPTGGPSGIWGAQPCDPFYGDQNRPVPPWLGTGHPWPSLSLHLPKLPWLSPFSTEDLRTGRQDLYTMLYQRQENKWRSDLLVVVASQVVDISALSWRSFNTAREPIPSKAPSDPCQNRHLRHWPVPYCLF</sequence>
<dbReference type="Proteomes" id="UP001044222">
    <property type="component" value="Chromosome 6"/>
</dbReference>